<evidence type="ECO:0000313" key="3">
    <source>
        <dbReference type="Proteomes" id="UP001497480"/>
    </source>
</evidence>
<comment type="caution">
    <text evidence="2">The sequence shown here is derived from an EMBL/GenBank/DDBJ whole genome shotgun (WGS) entry which is preliminary data.</text>
</comment>
<reference evidence="2 3" key="1">
    <citation type="submission" date="2024-03" db="EMBL/GenBank/DDBJ databases">
        <authorList>
            <person name="Martinez-Hernandez J."/>
        </authorList>
    </citation>
    <scope>NUCLEOTIDE SEQUENCE [LARGE SCALE GENOMIC DNA]</scope>
</reference>
<feature type="domain" description="Reverse transcriptase zinc-binding" evidence="1">
    <location>
        <begin position="29"/>
        <end position="86"/>
    </location>
</feature>
<dbReference type="Proteomes" id="UP001497480">
    <property type="component" value="Unassembled WGS sequence"/>
</dbReference>
<dbReference type="InterPro" id="IPR026960">
    <property type="entry name" value="RVT-Znf"/>
</dbReference>
<protein>
    <recommendedName>
        <fullName evidence="1">Reverse transcriptase zinc-binding domain-containing protein</fullName>
    </recommendedName>
</protein>
<dbReference type="AlphaFoldDB" id="A0AAV1XYF5"/>
<organism evidence="2 3">
    <name type="scientific">Lupinus luteus</name>
    <name type="common">European yellow lupine</name>
    <dbReference type="NCBI Taxonomy" id="3873"/>
    <lineage>
        <taxon>Eukaryota</taxon>
        <taxon>Viridiplantae</taxon>
        <taxon>Streptophyta</taxon>
        <taxon>Embryophyta</taxon>
        <taxon>Tracheophyta</taxon>
        <taxon>Spermatophyta</taxon>
        <taxon>Magnoliopsida</taxon>
        <taxon>eudicotyledons</taxon>
        <taxon>Gunneridae</taxon>
        <taxon>Pentapetalae</taxon>
        <taxon>rosids</taxon>
        <taxon>fabids</taxon>
        <taxon>Fabales</taxon>
        <taxon>Fabaceae</taxon>
        <taxon>Papilionoideae</taxon>
        <taxon>50 kb inversion clade</taxon>
        <taxon>genistoids sensu lato</taxon>
        <taxon>core genistoids</taxon>
        <taxon>Genisteae</taxon>
        <taxon>Lupinus</taxon>
    </lineage>
</organism>
<name>A0AAV1XYF5_LUPLU</name>
<evidence type="ECO:0000259" key="1">
    <source>
        <dbReference type="Pfam" id="PF13966"/>
    </source>
</evidence>
<sequence>MKRRYADSFFGKRVYKGWNLEKGLTWRIGPQRIRFFLWRVVHGALLTNKVRVDRHLTIDAGCKICNVHVETPIHVLRDCPFAAEVWRKIVDQGSHADFFSSPLSSWLQQNLSSINNNFSPTVYAWVPWHLVFGIACDCLWRRKNKKIFQDLTLSVPSLCNQIMSIVPNVFKAYKEGINISYGSNPSRAITVRWFPPHEN</sequence>
<gene>
    <name evidence="2" type="ORF">LLUT_LOCUS27318</name>
</gene>
<accession>A0AAV1XYF5</accession>
<dbReference type="Pfam" id="PF13966">
    <property type="entry name" value="zf-RVT"/>
    <property type="match status" value="1"/>
</dbReference>
<keyword evidence="3" id="KW-1185">Reference proteome</keyword>
<dbReference type="EMBL" id="CAXHTB010000019">
    <property type="protein sequence ID" value="CAL0326258.1"/>
    <property type="molecule type" value="Genomic_DNA"/>
</dbReference>
<proteinExistence type="predicted"/>
<evidence type="ECO:0000313" key="2">
    <source>
        <dbReference type="EMBL" id="CAL0326258.1"/>
    </source>
</evidence>